<dbReference type="InterPro" id="IPR000223">
    <property type="entry name" value="Pept_S26A_signal_pept_1"/>
</dbReference>
<evidence type="ECO:0000256" key="5">
    <source>
        <dbReference type="ARBA" id="ARBA00022801"/>
    </source>
</evidence>
<dbReference type="InterPro" id="IPR036286">
    <property type="entry name" value="LexA/Signal_pep-like_sf"/>
</dbReference>
<feature type="active site" evidence="6">
    <location>
        <position position="112"/>
    </location>
</feature>
<feature type="compositionally biased region" description="Polar residues" evidence="8">
    <location>
        <begin position="1"/>
        <end position="16"/>
    </location>
</feature>
<evidence type="ECO:0000256" key="2">
    <source>
        <dbReference type="ARBA" id="ARBA00004401"/>
    </source>
</evidence>
<feature type="transmembrane region" description="Helical" evidence="7">
    <location>
        <begin position="41"/>
        <end position="62"/>
    </location>
</feature>
<evidence type="ECO:0000256" key="3">
    <source>
        <dbReference type="ARBA" id="ARBA00009370"/>
    </source>
</evidence>
<evidence type="ECO:0000259" key="9">
    <source>
        <dbReference type="Pfam" id="PF10502"/>
    </source>
</evidence>
<comment type="catalytic activity">
    <reaction evidence="1 7">
        <text>Cleavage of hydrophobic, N-terminal signal or leader sequences from secreted and periplasmic proteins.</text>
        <dbReference type="EC" id="3.4.21.89"/>
    </reaction>
</comment>
<dbReference type="InterPro" id="IPR019757">
    <property type="entry name" value="Pept_S26A_signal_pept_1_Lys-AS"/>
</dbReference>
<evidence type="ECO:0000256" key="7">
    <source>
        <dbReference type="RuleBase" id="RU362042"/>
    </source>
</evidence>
<dbReference type="CDD" id="cd06530">
    <property type="entry name" value="S26_SPase_I"/>
    <property type="match status" value="1"/>
</dbReference>
<gene>
    <name evidence="10" type="primary">lepB</name>
    <name evidence="10" type="ORF">H8696_09595</name>
</gene>
<protein>
    <recommendedName>
        <fullName evidence="4 7">Signal peptidase I</fullName>
        <ecNumber evidence="4 7">3.4.21.89</ecNumber>
    </recommendedName>
</protein>
<dbReference type="GO" id="GO:0005886">
    <property type="term" value="C:plasma membrane"/>
    <property type="evidence" value="ECO:0007669"/>
    <property type="project" value="UniProtKB-SubCell"/>
</dbReference>
<dbReference type="EMBL" id="JACRSR010000004">
    <property type="protein sequence ID" value="MBC8532100.1"/>
    <property type="molecule type" value="Genomic_DNA"/>
</dbReference>
<feature type="region of interest" description="Disordered" evidence="8">
    <location>
        <begin position="1"/>
        <end position="32"/>
    </location>
</feature>
<dbReference type="NCBIfam" id="TIGR02227">
    <property type="entry name" value="sigpep_I_bact"/>
    <property type="match status" value="1"/>
</dbReference>
<dbReference type="PANTHER" id="PTHR43390">
    <property type="entry name" value="SIGNAL PEPTIDASE I"/>
    <property type="match status" value="1"/>
</dbReference>
<comment type="similarity">
    <text evidence="3 7">Belongs to the peptidase S26 family.</text>
</comment>
<evidence type="ECO:0000256" key="6">
    <source>
        <dbReference type="PIRSR" id="PIRSR600223-1"/>
    </source>
</evidence>
<dbReference type="Pfam" id="PF10502">
    <property type="entry name" value="Peptidase_S26"/>
    <property type="match status" value="1"/>
</dbReference>
<dbReference type="GO" id="GO:0006465">
    <property type="term" value="P:signal peptide processing"/>
    <property type="evidence" value="ECO:0007669"/>
    <property type="project" value="InterPro"/>
</dbReference>
<organism evidence="10 11">
    <name type="scientific">Gehongia tenuis</name>
    <dbReference type="NCBI Taxonomy" id="2763655"/>
    <lineage>
        <taxon>Bacteria</taxon>
        <taxon>Bacillati</taxon>
        <taxon>Bacillota</taxon>
        <taxon>Clostridia</taxon>
        <taxon>Christensenellales</taxon>
        <taxon>Christensenellaceae</taxon>
        <taxon>Gehongia</taxon>
    </lineage>
</organism>
<dbReference type="GO" id="GO:0004252">
    <property type="term" value="F:serine-type endopeptidase activity"/>
    <property type="evidence" value="ECO:0007669"/>
    <property type="project" value="InterPro"/>
</dbReference>
<feature type="domain" description="Peptidase S26" evidence="9">
    <location>
        <begin position="39"/>
        <end position="192"/>
    </location>
</feature>
<evidence type="ECO:0000256" key="1">
    <source>
        <dbReference type="ARBA" id="ARBA00000677"/>
    </source>
</evidence>
<dbReference type="Gene3D" id="2.10.109.10">
    <property type="entry name" value="Umud Fragment, subunit A"/>
    <property type="match status" value="1"/>
</dbReference>
<evidence type="ECO:0000256" key="8">
    <source>
        <dbReference type="SAM" id="MobiDB-lite"/>
    </source>
</evidence>
<comment type="subcellular location">
    <subcellularLocation>
        <location evidence="2">Cell membrane</location>
        <topology evidence="2">Single-pass type II membrane protein</topology>
    </subcellularLocation>
    <subcellularLocation>
        <location evidence="7">Membrane</location>
        <topology evidence="7">Single-pass type II membrane protein</topology>
    </subcellularLocation>
</comment>
<dbReference type="EC" id="3.4.21.89" evidence="4 7"/>
<dbReference type="PANTHER" id="PTHR43390:SF1">
    <property type="entry name" value="CHLOROPLAST PROCESSING PEPTIDASE"/>
    <property type="match status" value="1"/>
</dbReference>
<sequence>MPSGSNAWWNGPVNRSDTSRKEGLRLSQKEKKSPKSEAKEWLISIAWAVGIALVIHFFIFSFTRVDGPSMQPTLFTDERVLITKFDYWFGGMPDRGDIVIVRFPGQSGYYVKRVIGLPGDTLVVRDSTVYVNGNPLSEDYVQCGPYEDMASVTVSQDCIFVMGDNRANSTDSRIVGELNRSQIVGKARLVVWPFDQFGALSHTDPLEE</sequence>
<dbReference type="Proteomes" id="UP000623172">
    <property type="component" value="Unassembled WGS sequence"/>
</dbReference>
<reference evidence="10" key="1">
    <citation type="submission" date="2020-08" db="EMBL/GenBank/DDBJ databases">
        <title>Genome public.</title>
        <authorList>
            <person name="Liu C."/>
            <person name="Sun Q."/>
        </authorList>
    </citation>
    <scope>NUCLEOTIDE SEQUENCE</scope>
    <source>
        <strain evidence="10">NSJ-53</strain>
    </source>
</reference>
<keyword evidence="7" id="KW-1133">Transmembrane helix</keyword>
<dbReference type="PRINTS" id="PR00727">
    <property type="entry name" value="LEADERPTASE"/>
</dbReference>
<dbReference type="AlphaFoldDB" id="A0A926HQU2"/>
<keyword evidence="11" id="KW-1185">Reference proteome</keyword>
<dbReference type="GO" id="GO:0009003">
    <property type="term" value="F:signal peptidase activity"/>
    <property type="evidence" value="ECO:0007669"/>
    <property type="project" value="UniProtKB-EC"/>
</dbReference>
<keyword evidence="7" id="KW-0645">Protease</keyword>
<proteinExistence type="inferred from homology"/>
<dbReference type="PROSITE" id="PS00761">
    <property type="entry name" value="SPASE_I_3"/>
    <property type="match status" value="1"/>
</dbReference>
<evidence type="ECO:0000313" key="10">
    <source>
        <dbReference type="EMBL" id="MBC8532100.1"/>
    </source>
</evidence>
<keyword evidence="5 7" id="KW-0378">Hydrolase</keyword>
<feature type="compositionally biased region" description="Basic and acidic residues" evidence="8">
    <location>
        <begin position="17"/>
        <end position="32"/>
    </location>
</feature>
<dbReference type="InterPro" id="IPR019758">
    <property type="entry name" value="Pept_S26A_signal_pept_1_CS"/>
</dbReference>
<name>A0A926HQU2_9FIRM</name>
<dbReference type="InterPro" id="IPR019533">
    <property type="entry name" value="Peptidase_S26"/>
</dbReference>
<dbReference type="SUPFAM" id="SSF51306">
    <property type="entry name" value="LexA/Signal peptidase"/>
    <property type="match status" value="1"/>
</dbReference>
<accession>A0A926HQU2</accession>
<keyword evidence="7" id="KW-0812">Transmembrane</keyword>
<feature type="active site" evidence="6">
    <location>
        <position position="69"/>
    </location>
</feature>
<keyword evidence="7" id="KW-0472">Membrane</keyword>
<comment type="caution">
    <text evidence="10">The sequence shown here is derived from an EMBL/GenBank/DDBJ whole genome shotgun (WGS) entry which is preliminary data.</text>
</comment>
<evidence type="ECO:0000313" key="11">
    <source>
        <dbReference type="Proteomes" id="UP000623172"/>
    </source>
</evidence>
<evidence type="ECO:0000256" key="4">
    <source>
        <dbReference type="ARBA" id="ARBA00013208"/>
    </source>
</evidence>
<dbReference type="PROSITE" id="PS00760">
    <property type="entry name" value="SPASE_I_2"/>
    <property type="match status" value="1"/>
</dbReference>